<protein>
    <submittedName>
        <fullName evidence="2">Uncharacterized protein</fullName>
    </submittedName>
</protein>
<organism evidence="2 3">
    <name type="scientific">Portunus trituberculatus</name>
    <name type="common">Swimming crab</name>
    <name type="synonym">Neptunus trituberculatus</name>
    <dbReference type="NCBI Taxonomy" id="210409"/>
    <lineage>
        <taxon>Eukaryota</taxon>
        <taxon>Metazoa</taxon>
        <taxon>Ecdysozoa</taxon>
        <taxon>Arthropoda</taxon>
        <taxon>Crustacea</taxon>
        <taxon>Multicrustacea</taxon>
        <taxon>Malacostraca</taxon>
        <taxon>Eumalacostraca</taxon>
        <taxon>Eucarida</taxon>
        <taxon>Decapoda</taxon>
        <taxon>Pleocyemata</taxon>
        <taxon>Brachyura</taxon>
        <taxon>Eubrachyura</taxon>
        <taxon>Portunoidea</taxon>
        <taxon>Portunidae</taxon>
        <taxon>Portuninae</taxon>
        <taxon>Portunus</taxon>
    </lineage>
</organism>
<evidence type="ECO:0000313" key="3">
    <source>
        <dbReference type="Proteomes" id="UP000324222"/>
    </source>
</evidence>
<reference evidence="2 3" key="1">
    <citation type="submission" date="2019-05" db="EMBL/GenBank/DDBJ databases">
        <title>Another draft genome of Portunus trituberculatus and its Hox gene families provides insights of decapod evolution.</title>
        <authorList>
            <person name="Jeong J.-H."/>
            <person name="Song I."/>
            <person name="Kim S."/>
            <person name="Choi T."/>
            <person name="Kim D."/>
            <person name="Ryu S."/>
            <person name="Kim W."/>
        </authorList>
    </citation>
    <scope>NUCLEOTIDE SEQUENCE [LARGE SCALE GENOMIC DNA]</scope>
    <source>
        <tissue evidence="2">Muscle</tissue>
    </source>
</reference>
<dbReference type="EMBL" id="VSRR010016658">
    <property type="protein sequence ID" value="MPC59538.1"/>
    <property type="molecule type" value="Genomic_DNA"/>
</dbReference>
<gene>
    <name evidence="2" type="ORF">E2C01_053561</name>
</gene>
<name>A0A5B7GR43_PORTR</name>
<proteinExistence type="predicted"/>
<evidence type="ECO:0000256" key="1">
    <source>
        <dbReference type="SAM" id="MobiDB-lite"/>
    </source>
</evidence>
<sequence>MIDEQTLALQQRGHTMPLPFVGSELVSPPYTAPSSLPQSVNQSISETQGLNYVPSTIRKVKGWPSSCPPDSDIQADQKDLNSDSLCDT</sequence>
<dbReference type="Proteomes" id="UP000324222">
    <property type="component" value="Unassembled WGS sequence"/>
</dbReference>
<comment type="caution">
    <text evidence="2">The sequence shown here is derived from an EMBL/GenBank/DDBJ whole genome shotgun (WGS) entry which is preliminary data.</text>
</comment>
<dbReference type="AlphaFoldDB" id="A0A5B7GR43"/>
<keyword evidence="3" id="KW-1185">Reference proteome</keyword>
<accession>A0A5B7GR43</accession>
<evidence type="ECO:0000313" key="2">
    <source>
        <dbReference type="EMBL" id="MPC59538.1"/>
    </source>
</evidence>
<feature type="region of interest" description="Disordered" evidence="1">
    <location>
        <begin position="63"/>
        <end position="88"/>
    </location>
</feature>